<organism evidence="1 2">
    <name type="scientific">Methylomonas subterranea</name>
    <dbReference type="NCBI Taxonomy" id="2952225"/>
    <lineage>
        <taxon>Bacteria</taxon>
        <taxon>Pseudomonadati</taxon>
        <taxon>Pseudomonadota</taxon>
        <taxon>Gammaproteobacteria</taxon>
        <taxon>Methylococcales</taxon>
        <taxon>Methylococcaceae</taxon>
        <taxon>Methylomonas</taxon>
    </lineage>
</organism>
<sequence>MEETMSPRRLPTYLVAVACMGVTGCGEQLAYPDSIHLANFQTLSSGHEEGGEFCRDFNLTSEQAEWFFSRAKLMDARQLYERFDHLPCWVRGAARSNRGIWQWEIRAGGTARVVSPEGKAELFGCDECDAVLTGAGNSAQ</sequence>
<keyword evidence="2" id="KW-1185">Reference proteome</keyword>
<dbReference type="RefSeq" id="WP_256602179.1">
    <property type="nucleotide sequence ID" value="NZ_JANIBJ010000015.1"/>
</dbReference>
<dbReference type="EMBL" id="JANIBJ010000015">
    <property type="protein sequence ID" value="MCQ8104376.1"/>
    <property type="molecule type" value="Genomic_DNA"/>
</dbReference>
<evidence type="ECO:0000313" key="2">
    <source>
        <dbReference type="Proteomes" id="UP001524499"/>
    </source>
</evidence>
<evidence type="ECO:0000313" key="1">
    <source>
        <dbReference type="EMBL" id="MCQ8104376.1"/>
    </source>
</evidence>
<protein>
    <recommendedName>
        <fullName evidence="3">Lipoprotein</fullName>
    </recommendedName>
</protein>
<dbReference type="Proteomes" id="UP001524499">
    <property type="component" value="Unassembled WGS sequence"/>
</dbReference>
<comment type="caution">
    <text evidence="1">The sequence shown here is derived from an EMBL/GenBank/DDBJ whole genome shotgun (WGS) entry which is preliminary data.</text>
</comment>
<reference evidence="1 2" key="1">
    <citation type="submission" date="2022-07" db="EMBL/GenBank/DDBJ databases">
        <title>Methylomonas rivi sp. nov., Methylomonas rosea sp. nov., Methylomonas aureus sp. nov. and Methylomonas subterranea sp. nov., four novel methanotrophs isolated from a freshwater creek and the deep terrestrial subsurface.</title>
        <authorList>
            <person name="Abin C."/>
            <person name="Sankaranarayanan K."/>
            <person name="Garner C."/>
            <person name="Sindelar R."/>
            <person name="Kotary K."/>
            <person name="Garner R."/>
            <person name="Barclay S."/>
            <person name="Lawson P."/>
            <person name="Krumholz L."/>
        </authorList>
    </citation>
    <scope>NUCLEOTIDE SEQUENCE [LARGE SCALE GENOMIC DNA]</scope>
    <source>
        <strain evidence="1 2">SURF-2</strain>
    </source>
</reference>
<accession>A0ABT1TFY4</accession>
<name>A0ABT1TFY4_9GAMM</name>
<proteinExistence type="predicted"/>
<evidence type="ECO:0008006" key="3">
    <source>
        <dbReference type="Google" id="ProtNLM"/>
    </source>
</evidence>
<gene>
    <name evidence="1" type="ORF">NP590_09705</name>
</gene>